<dbReference type="SUPFAM" id="SSF49899">
    <property type="entry name" value="Concanavalin A-like lectins/glucanases"/>
    <property type="match status" value="1"/>
</dbReference>
<accession>A0A7J5AIA6</accession>
<evidence type="ECO:0000259" key="2">
    <source>
        <dbReference type="Pfam" id="PF26628"/>
    </source>
</evidence>
<name>A0A7J5AIA6_9FLAO</name>
<dbReference type="InterPro" id="IPR028994">
    <property type="entry name" value="Integrin_alpha_N"/>
</dbReference>
<comment type="caution">
    <text evidence="3">The sequence shown here is derived from an EMBL/GenBank/DDBJ whole genome shotgun (WGS) entry which is preliminary data.</text>
</comment>
<evidence type="ECO:0000256" key="1">
    <source>
        <dbReference type="ARBA" id="ARBA00022729"/>
    </source>
</evidence>
<dbReference type="Pfam" id="PF13517">
    <property type="entry name" value="FG-GAP_3"/>
    <property type="match status" value="1"/>
</dbReference>
<organism evidence="3 4">
    <name type="scientific">Tenacibaculum aiptasiae</name>
    <dbReference type="NCBI Taxonomy" id="426481"/>
    <lineage>
        <taxon>Bacteria</taxon>
        <taxon>Pseudomonadati</taxon>
        <taxon>Bacteroidota</taxon>
        <taxon>Flavobacteriia</taxon>
        <taxon>Flavobacteriales</taxon>
        <taxon>Flavobacteriaceae</taxon>
        <taxon>Tenacibaculum</taxon>
    </lineage>
</organism>
<dbReference type="Proteomes" id="UP000467305">
    <property type="component" value="Unassembled WGS sequence"/>
</dbReference>
<dbReference type="AlphaFoldDB" id="A0A7J5AIA6"/>
<gene>
    <name evidence="3" type="ORF">F7018_10270</name>
</gene>
<dbReference type="PANTHER" id="PTHR44103:SF1">
    <property type="entry name" value="PROPROTEIN CONVERTASE P"/>
    <property type="match status" value="1"/>
</dbReference>
<dbReference type="RefSeq" id="WP_150899975.1">
    <property type="nucleotide sequence ID" value="NZ_WAAU01000014.1"/>
</dbReference>
<keyword evidence="1" id="KW-0732">Signal</keyword>
<dbReference type="Gene3D" id="2.60.120.200">
    <property type="match status" value="1"/>
</dbReference>
<dbReference type="OrthoDB" id="9816120at2"/>
<evidence type="ECO:0000313" key="4">
    <source>
        <dbReference type="Proteomes" id="UP000467305"/>
    </source>
</evidence>
<proteinExistence type="predicted"/>
<dbReference type="GO" id="GO:0004553">
    <property type="term" value="F:hydrolase activity, hydrolyzing O-glycosyl compounds"/>
    <property type="evidence" value="ECO:0007669"/>
    <property type="project" value="UniProtKB-ARBA"/>
</dbReference>
<dbReference type="GO" id="GO:0005975">
    <property type="term" value="P:carbohydrate metabolic process"/>
    <property type="evidence" value="ECO:0007669"/>
    <property type="project" value="UniProtKB-ARBA"/>
</dbReference>
<dbReference type="InterPro" id="IPR013517">
    <property type="entry name" value="FG-GAP"/>
</dbReference>
<sequence length="946" mass="102175">MKQLKYIIILLGILLFMGSIHSGYSQDTDGDGVLDSQDVDDDNDGILDIVESPLDVVWISDQFDQTIFYRGDSSNGTFATGVVENINVPNIGITNVEDTFIGDINNDHFLDIIFVSEAENRTITFRGKGDGTFLPALVTNMNIPSMGSAGGENGFLKDADGDGFLDIFWIADWNQFVFYKGNGDGTFQNGVTATPNVPEVGYDISKVSFANDLNNDGIIDIYSVSESNQITFYKGNGDGTFQDGTITIVNMPNVGGFDDTADATLTGDVDNDGNIDLIWISENTNQSIFYKGNGDGTFQGGVATFVNVPDVGYNNAQNTFIGDADADGNLDVIFITEAFNQTILYKGNGDGTFQDGVVTNREIQNVGVSHKEIAFLGSFNLDPDNDGIPNHLDLDSDNDGIPDNVEAQTTAGYVAPNADTPAMYTANDGLNSAYLTGGLRPVNTDGTDTPDFIDTDSDNQEEGDIVEGGVTANPTYADVNGSIDDPTTLPNSDGIDDVDYRDIVAPGGVKNGLGFWLKANRGAVGTTTVTEWNDQSTFKRNASEVTGDPDFVIGGLNYNPAIKFDGNDYFNLSTEYKLFPASLTMAEAISVVRNNSSGTDNGHPYDLGGSSRGFYYPAQQDLYQGSFTTQRIAFNPTTNAVVVSKPGVAGVVGAPVNLSNWNIYGTHSATNDWGIQFNGEFKALSTTNTTNFSFPATDGVYIGASKNDNFTGDISEIILYDRILSSTERQRVNSYNAIKYGISLTQSVFVLNYVASDGTILWDATANSTYSHDMAGIGRDEASALHQKQSKSINTDAIVAIGLGSVAASNADNTNTFTSNKDFLMWGNNNASITSVNSGVPIAFSEKINRNWLVKETGTVDEVQVQISDFLGVTLFGSTDNLTLFVADDENFTTNLVTVPFVKNGNFQEAKINFNGTKYFSFGIPRTNFMRHGKTFKNLRETRMEW</sequence>
<protein>
    <submittedName>
        <fullName evidence="3">VCBS repeat-containing protein</fullName>
    </submittedName>
</protein>
<reference evidence="3 4" key="1">
    <citation type="submission" date="2019-09" db="EMBL/GenBank/DDBJ databases">
        <authorList>
            <person name="Cao W.R."/>
        </authorList>
    </citation>
    <scope>NUCLEOTIDE SEQUENCE [LARGE SCALE GENOMIC DNA]</scope>
    <source>
        <strain evidence="4">a4</strain>
    </source>
</reference>
<evidence type="ECO:0000313" key="3">
    <source>
        <dbReference type="EMBL" id="KAB1157306.1"/>
    </source>
</evidence>
<dbReference type="SUPFAM" id="SSF69318">
    <property type="entry name" value="Integrin alpha N-terminal domain"/>
    <property type="match status" value="1"/>
</dbReference>
<keyword evidence="4" id="KW-1185">Reference proteome</keyword>
<dbReference type="InterPro" id="IPR013320">
    <property type="entry name" value="ConA-like_dom_sf"/>
</dbReference>
<dbReference type="EMBL" id="WAAU01000014">
    <property type="protein sequence ID" value="KAB1157306.1"/>
    <property type="molecule type" value="Genomic_DNA"/>
</dbReference>
<feature type="domain" description="DUF8202" evidence="2">
    <location>
        <begin position="728"/>
        <end position="913"/>
    </location>
</feature>
<dbReference type="InterPro" id="IPR058515">
    <property type="entry name" value="DUF8202"/>
</dbReference>
<dbReference type="Pfam" id="PF26628">
    <property type="entry name" value="DUF8202"/>
    <property type="match status" value="1"/>
</dbReference>
<dbReference type="PANTHER" id="PTHR44103">
    <property type="entry name" value="PROPROTEIN CONVERTASE P"/>
    <property type="match status" value="1"/>
</dbReference>